<comment type="caution">
    <text evidence="2">The sequence shown here is derived from an EMBL/GenBank/DDBJ whole genome shotgun (WGS) entry which is preliminary data.</text>
</comment>
<sequence length="519" mass="58137">MVHKPATTLAEAAALASAFPVNALSSDIQNVFRQLQNGNNVPSELIANILLTSISLACQALIEVINPYTGKAEPCALYFMTMAESGMGKTTIKNQVMAPFYDFAVAIKQDYKCKLADYEDELDVWNTARQALKSRFRAAIKKGDNGADEQAELILHSSNAPQAPVNPDILYNDASPAALIEGLRRYSSAALITDEAITFFNSDLKNHLGFLNAAWDGGIYNYNRGNRESFSIKPLLTMLLMVQPAICFDYLKKQGDTAKASGFLSRILFASVPPLSHTVPFGYRFNATPQLQNENALPEFHDRIKSLLSAQKAQIDSGKMDKVQLMPDAQASNFWAMKREQWVAKAIPHQPWSCISDMVQKANTNTLRIAGALHYFSHPGSQTITLESMERAACIMEWYLDHAATLFYKFTPEYQLEQDAEELRLWIIERIHQNYGRPIRKNYALKYGPNRLRKSDKLDSLLNYLSIKGRIYSVQSHPNNPIYISTMNAMGIIVPPPDMQPLGRFVILPPYQPIKPAGF</sequence>
<reference evidence="2" key="1">
    <citation type="submission" date="2022-01" db="EMBL/GenBank/DDBJ databases">
        <title>Genetic Characterization of Carbapenem-resistant Citrobacter spp. from China: a multicenter study.</title>
        <authorList>
            <person name="Ye L."/>
        </authorList>
    </citation>
    <scope>NUCLEOTIDE SEQUENCE</scope>
    <source>
        <strain evidence="2">IR5432</strain>
    </source>
</reference>
<dbReference type="Proteomes" id="UP001147005">
    <property type="component" value="Unassembled WGS sequence"/>
</dbReference>
<dbReference type="RefSeq" id="WP_188093446.1">
    <property type="nucleotide sequence ID" value="NZ_JAKIHW010000040.1"/>
</dbReference>
<keyword evidence="1" id="KW-0175">Coiled coil</keyword>
<proteinExistence type="predicted"/>
<accession>A0A9X4GRY9</accession>
<evidence type="ECO:0000313" key="2">
    <source>
        <dbReference type="EMBL" id="MDE9620923.1"/>
    </source>
</evidence>
<feature type="coiled-coil region" evidence="1">
    <location>
        <begin position="108"/>
        <end position="135"/>
    </location>
</feature>
<name>A0A9X4GRY9_9ENTR</name>
<evidence type="ECO:0000313" key="3">
    <source>
        <dbReference type="Proteomes" id="UP001147005"/>
    </source>
</evidence>
<dbReference type="InterPro" id="IPR025048">
    <property type="entry name" value="DUF3987"/>
</dbReference>
<gene>
    <name evidence="2" type="ORF">L2111_23020</name>
</gene>
<dbReference type="AlphaFoldDB" id="A0A9X4GRY9"/>
<protein>
    <submittedName>
        <fullName evidence="2">DUF3987 domain-containing protein</fullName>
    </submittedName>
</protein>
<evidence type="ECO:0000256" key="1">
    <source>
        <dbReference type="SAM" id="Coils"/>
    </source>
</evidence>
<organism evidence="2 3">
    <name type="scientific">Citrobacter portucalensis</name>
    <dbReference type="NCBI Taxonomy" id="1639133"/>
    <lineage>
        <taxon>Bacteria</taxon>
        <taxon>Pseudomonadati</taxon>
        <taxon>Pseudomonadota</taxon>
        <taxon>Gammaproteobacteria</taxon>
        <taxon>Enterobacterales</taxon>
        <taxon>Enterobacteriaceae</taxon>
        <taxon>Citrobacter</taxon>
        <taxon>Citrobacter freundii complex</taxon>
    </lineage>
</organism>
<dbReference type="EMBL" id="JAKIHW010000040">
    <property type="protein sequence ID" value="MDE9620923.1"/>
    <property type="molecule type" value="Genomic_DNA"/>
</dbReference>
<dbReference type="Pfam" id="PF13148">
    <property type="entry name" value="DUF3987"/>
    <property type="match status" value="1"/>
</dbReference>